<dbReference type="SUPFAM" id="SSF53474">
    <property type="entry name" value="alpha/beta-Hydrolases"/>
    <property type="match status" value="1"/>
</dbReference>
<evidence type="ECO:0000259" key="2">
    <source>
        <dbReference type="Pfam" id="PF20434"/>
    </source>
</evidence>
<dbReference type="EMBL" id="BAABDQ010000018">
    <property type="protein sequence ID" value="GAA3578631.1"/>
    <property type="molecule type" value="Genomic_DNA"/>
</dbReference>
<dbReference type="PANTHER" id="PTHR48081">
    <property type="entry name" value="AB HYDROLASE SUPERFAMILY PROTEIN C4A8.06C"/>
    <property type="match status" value="1"/>
</dbReference>
<sequence>MTAYVYRDFDQERLDAQYSPSSLVDDLQPYLDDYALRSRLAQAELAGVARLDLRFGPGPDDRLDVYGPRAADAGKRPALFFIHGGYWQALSKEESAFPAPAIVGAGAGYVTPDYTLAPRARLTEIVDQVRGAFAWLWRHAADYRIDPDRIVVSGSSAGAHLAAMLLATPWRRRGLPDAPIAGAVLLGGIYDLTPVQRTYVNEVVGIDASEVGEHSPMFLPGMRCPVVIAWGERETEEFKRQSSEFAARLRGRGCEVTAFEQRGRNHFDSPMELAVPSARLHAETCRLLGLPPART</sequence>
<dbReference type="PANTHER" id="PTHR48081:SF33">
    <property type="entry name" value="KYNURENINE FORMAMIDASE"/>
    <property type="match status" value="1"/>
</dbReference>
<reference evidence="4" key="1">
    <citation type="journal article" date="2019" name="Int. J. Syst. Evol. Microbiol.">
        <title>The Global Catalogue of Microorganisms (GCM) 10K type strain sequencing project: providing services to taxonomists for standard genome sequencing and annotation.</title>
        <authorList>
            <consortium name="The Broad Institute Genomics Platform"/>
            <consortium name="The Broad Institute Genome Sequencing Center for Infectious Disease"/>
            <person name="Wu L."/>
            <person name="Ma J."/>
        </authorList>
    </citation>
    <scope>NUCLEOTIDE SEQUENCE [LARGE SCALE GENOMIC DNA]</scope>
    <source>
        <strain evidence="4">JCM 17326</strain>
    </source>
</reference>
<dbReference type="Pfam" id="PF20434">
    <property type="entry name" value="BD-FAE"/>
    <property type="match status" value="1"/>
</dbReference>
<dbReference type="Proteomes" id="UP001500630">
    <property type="component" value="Unassembled WGS sequence"/>
</dbReference>
<evidence type="ECO:0000256" key="1">
    <source>
        <dbReference type="ARBA" id="ARBA00022801"/>
    </source>
</evidence>
<gene>
    <name evidence="3" type="ORF">GCM10022419_070110</name>
</gene>
<dbReference type="RefSeq" id="WP_345568566.1">
    <property type="nucleotide sequence ID" value="NZ_BAABDQ010000018.1"/>
</dbReference>
<evidence type="ECO:0000313" key="4">
    <source>
        <dbReference type="Proteomes" id="UP001500630"/>
    </source>
</evidence>
<keyword evidence="1 3" id="KW-0378">Hydrolase</keyword>
<organism evidence="3 4">
    <name type="scientific">Nonomuraea rosea</name>
    <dbReference type="NCBI Taxonomy" id="638574"/>
    <lineage>
        <taxon>Bacteria</taxon>
        <taxon>Bacillati</taxon>
        <taxon>Actinomycetota</taxon>
        <taxon>Actinomycetes</taxon>
        <taxon>Streptosporangiales</taxon>
        <taxon>Streptosporangiaceae</taxon>
        <taxon>Nonomuraea</taxon>
    </lineage>
</organism>
<proteinExistence type="predicted"/>
<dbReference type="InterPro" id="IPR050300">
    <property type="entry name" value="GDXG_lipolytic_enzyme"/>
</dbReference>
<dbReference type="InterPro" id="IPR029058">
    <property type="entry name" value="AB_hydrolase_fold"/>
</dbReference>
<dbReference type="InterPro" id="IPR049492">
    <property type="entry name" value="BD-FAE-like_dom"/>
</dbReference>
<feature type="domain" description="BD-FAE-like" evidence="2">
    <location>
        <begin position="63"/>
        <end position="165"/>
    </location>
</feature>
<comment type="caution">
    <text evidence="3">The sequence shown here is derived from an EMBL/GenBank/DDBJ whole genome shotgun (WGS) entry which is preliminary data.</text>
</comment>
<dbReference type="Gene3D" id="3.40.50.1820">
    <property type="entry name" value="alpha/beta hydrolase"/>
    <property type="match status" value="1"/>
</dbReference>
<accession>A0ABP6Y8Q9</accession>
<dbReference type="GO" id="GO:0016787">
    <property type="term" value="F:hydrolase activity"/>
    <property type="evidence" value="ECO:0007669"/>
    <property type="project" value="UniProtKB-KW"/>
</dbReference>
<keyword evidence="4" id="KW-1185">Reference proteome</keyword>
<evidence type="ECO:0000313" key="3">
    <source>
        <dbReference type="EMBL" id="GAA3578631.1"/>
    </source>
</evidence>
<name>A0ABP6Y8Q9_9ACTN</name>
<protein>
    <submittedName>
        <fullName evidence="3">Alpha/beta hydrolase</fullName>
    </submittedName>
</protein>